<dbReference type="RefSeq" id="WP_284590007.1">
    <property type="nucleotide sequence ID" value="NZ_JASNVP010000010.1"/>
</dbReference>
<dbReference type="GO" id="GO:0016509">
    <property type="term" value="F:long-chain (3S)-3-hydroxyacyl-CoA dehydrogenase (NAD+) activity"/>
    <property type="evidence" value="ECO:0007669"/>
    <property type="project" value="TreeGrafter"/>
</dbReference>
<sequence length="766" mass="82732">MTNTATKIVTDPQPTTVDAPVKKAAVIGAGSMGAGIAALLSSAGIKVTLLDMADDGDTHEERSARALKGIDTQKKRKGFVHPKFVENISAGNTTDDLEKLTECDWVVEAIFEDLDAKRSLYDTVAPHLNDRAILSSNTSTIPLAELTAQLSDDLASRFAITHFFNPPRVMRLVEIVEGEKTSKNTLKILNAAAEQQLGKVVVDCRDTPGFIANRLGCFWLGAGAELAMEQGVSYELADAVFSKPFGIPRTGVFGLLDYIGLQLVKPIWSSLTNALPEADKMHQFNLEKNDVINGLVERGLTGRTGDGGFYQGRDKVIQDDFSYGERQQPEDPATKHKDAASVIAEDSAGGRYARDLFAATLGYCLDTAEEIADTVELMDKAMVLGYGWKQGPFALADSMGLDKVAELYDETPALLQAAIKAGGFYPEVGKVLATDGTVSETKDRAGVVTVKELLASGKATTVRETDKLNVHLLDNGVAILDLQTSLNSLSQPALNDIRAVVDDAEELGVKALVIGNDEQRAFSAGADLKSIAEAGESGDTQHIDDLVRNGSQVMRKLRTAPFPVVGAVRGAALGGGSELYLSCDRVVVHADTKVGFPERNVGLFPAWSGTVSLLERIRHLYDDYHQRAFDVITDAKPLPNIYFAADYGFIREGDAILMSPDHVLGYAIDQAAEMIDGYSPVDEDKIALHSGETPLDEGWPIEGMTDNDHVIARQLAKHYTAANGVSELSFDEFADREVEHAVPLISMPANVERAMHMAKTRKPLNN</sequence>
<dbReference type="Pfam" id="PF00378">
    <property type="entry name" value="ECH_1"/>
    <property type="match status" value="1"/>
</dbReference>
<dbReference type="InterPro" id="IPR008927">
    <property type="entry name" value="6-PGluconate_DH-like_C_sf"/>
</dbReference>
<keyword evidence="8" id="KW-0456">Lyase</keyword>
<dbReference type="SUPFAM" id="SSF52096">
    <property type="entry name" value="ClpP/crotonase"/>
    <property type="match status" value="1"/>
</dbReference>
<dbReference type="Gene3D" id="3.40.50.720">
    <property type="entry name" value="NAD(P)-binding Rossmann-like Domain"/>
    <property type="match status" value="1"/>
</dbReference>
<dbReference type="GO" id="GO:0070403">
    <property type="term" value="F:NAD+ binding"/>
    <property type="evidence" value="ECO:0007669"/>
    <property type="project" value="InterPro"/>
</dbReference>
<evidence type="ECO:0000256" key="6">
    <source>
        <dbReference type="ARBA" id="ARBA00023027"/>
    </source>
</evidence>
<comment type="catalytic activity">
    <reaction evidence="10">
        <text>a (3S)-3-hydroxyacyl-CoA + NAD(+) = a 3-oxoacyl-CoA + NADH + H(+)</text>
        <dbReference type="Rhea" id="RHEA:22432"/>
        <dbReference type="ChEBI" id="CHEBI:15378"/>
        <dbReference type="ChEBI" id="CHEBI:57318"/>
        <dbReference type="ChEBI" id="CHEBI:57540"/>
        <dbReference type="ChEBI" id="CHEBI:57945"/>
        <dbReference type="ChEBI" id="CHEBI:90726"/>
        <dbReference type="EC" id="1.1.1.35"/>
    </reaction>
</comment>
<dbReference type="PANTHER" id="PTHR43612">
    <property type="entry name" value="TRIFUNCTIONAL ENZYME SUBUNIT ALPHA"/>
    <property type="match status" value="1"/>
</dbReference>
<feature type="domain" description="3-hydroxyacyl-CoA dehydrogenase NAD binding" evidence="12">
    <location>
        <begin position="23"/>
        <end position="206"/>
    </location>
</feature>
<reference evidence="13" key="1">
    <citation type="submission" date="2023-05" db="EMBL/GenBank/DDBJ databases">
        <title>Metabolic capabilities are highly conserved among human nasal-associated Corynebacterium species in pangenomic analyses.</title>
        <authorList>
            <person name="Tran T.H."/>
            <person name="Roberts A.Q."/>
            <person name="Escapa I.F."/>
            <person name="Gao W."/>
            <person name="Conlan S."/>
            <person name="Kong H."/>
            <person name="Segre J.A."/>
            <person name="Kelly M.S."/>
            <person name="Lemon K.P."/>
        </authorList>
    </citation>
    <scope>NUCLEOTIDE SEQUENCE</scope>
    <source>
        <strain evidence="13">KPL2654</strain>
    </source>
</reference>
<keyword evidence="3" id="KW-0276">Fatty acid metabolism</keyword>
<keyword evidence="5" id="KW-0560">Oxidoreductase</keyword>
<evidence type="ECO:0000256" key="7">
    <source>
        <dbReference type="ARBA" id="ARBA00023098"/>
    </source>
</evidence>
<evidence type="ECO:0000313" key="13">
    <source>
        <dbReference type="EMBL" id="MDK4326888.1"/>
    </source>
</evidence>
<comment type="pathway">
    <text evidence="1">Lipid metabolism; fatty acid beta-oxidation.</text>
</comment>
<organism evidence="13 14">
    <name type="scientific">Corynebacterium propinquum</name>
    <dbReference type="NCBI Taxonomy" id="43769"/>
    <lineage>
        <taxon>Bacteria</taxon>
        <taxon>Bacillati</taxon>
        <taxon>Actinomycetota</taxon>
        <taxon>Actinomycetes</taxon>
        <taxon>Mycobacteriales</taxon>
        <taxon>Corynebacteriaceae</taxon>
        <taxon>Corynebacterium</taxon>
    </lineage>
</organism>
<comment type="similarity">
    <text evidence="2">In the central section; belongs to the 3-hydroxyacyl-CoA dehydrogenase family.</text>
</comment>
<evidence type="ECO:0000256" key="1">
    <source>
        <dbReference type="ARBA" id="ARBA00005005"/>
    </source>
</evidence>
<dbReference type="InterPro" id="IPR036291">
    <property type="entry name" value="NAD(P)-bd_dom_sf"/>
</dbReference>
<evidence type="ECO:0000256" key="9">
    <source>
        <dbReference type="ARBA" id="ARBA00023268"/>
    </source>
</evidence>
<protein>
    <submittedName>
        <fullName evidence="13">3-hydroxyacyl-CoA dehydrogenase NAD-binding domain-containing protein</fullName>
    </submittedName>
</protein>
<dbReference type="InterPro" id="IPR006176">
    <property type="entry name" value="3-OHacyl-CoA_DH_NAD-bd"/>
</dbReference>
<dbReference type="InterPro" id="IPR029045">
    <property type="entry name" value="ClpP/crotonase-like_dom_sf"/>
</dbReference>
<keyword evidence="4" id="KW-0442">Lipid degradation</keyword>
<dbReference type="GO" id="GO:0004300">
    <property type="term" value="F:enoyl-CoA hydratase activity"/>
    <property type="evidence" value="ECO:0007669"/>
    <property type="project" value="TreeGrafter"/>
</dbReference>
<dbReference type="Proteomes" id="UP001226160">
    <property type="component" value="Unassembled WGS sequence"/>
</dbReference>
<dbReference type="InterPro" id="IPR006108">
    <property type="entry name" value="3HC_DH_C"/>
</dbReference>
<evidence type="ECO:0000259" key="12">
    <source>
        <dbReference type="Pfam" id="PF02737"/>
    </source>
</evidence>
<evidence type="ECO:0000256" key="2">
    <source>
        <dbReference type="ARBA" id="ARBA00007005"/>
    </source>
</evidence>
<proteinExistence type="inferred from homology"/>
<keyword evidence="9" id="KW-0511">Multifunctional enzyme</keyword>
<keyword evidence="6" id="KW-0520">NAD</keyword>
<dbReference type="Pfam" id="PF00725">
    <property type="entry name" value="3HCDH"/>
    <property type="match status" value="1"/>
</dbReference>
<dbReference type="Pfam" id="PF02737">
    <property type="entry name" value="3HCDH_N"/>
    <property type="match status" value="1"/>
</dbReference>
<evidence type="ECO:0000313" key="14">
    <source>
        <dbReference type="Proteomes" id="UP001226160"/>
    </source>
</evidence>
<evidence type="ECO:0000256" key="5">
    <source>
        <dbReference type="ARBA" id="ARBA00023002"/>
    </source>
</evidence>
<dbReference type="InterPro" id="IPR050136">
    <property type="entry name" value="FA_oxidation_alpha_subunit"/>
</dbReference>
<name>A0AAP4FAM8_9CORY</name>
<evidence type="ECO:0000256" key="4">
    <source>
        <dbReference type="ARBA" id="ARBA00022963"/>
    </source>
</evidence>
<feature type="domain" description="3-hydroxyacyl-CoA dehydrogenase C-terminal" evidence="11">
    <location>
        <begin position="209"/>
        <end position="311"/>
    </location>
</feature>
<dbReference type="CDD" id="cd06558">
    <property type="entry name" value="crotonase-like"/>
    <property type="match status" value="1"/>
</dbReference>
<dbReference type="AlphaFoldDB" id="A0AAP4FAM8"/>
<accession>A0AAP4FAM8</accession>
<dbReference type="SUPFAM" id="SSF51735">
    <property type="entry name" value="NAD(P)-binding Rossmann-fold domains"/>
    <property type="match status" value="1"/>
</dbReference>
<dbReference type="Gene3D" id="3.90.226.10">
    <property type="entry name" value="2-enoyl-CoA Hydratase, Chain A, domain 1"/>
    <property type="match status" value="1"/>
</dbReference>
<evidence type="ECO:0000259" key="11">
    <source>
        <dbReference type="Pfam" id="PF00725"/>
    </source>
</evidence>
<dbReference type="EMBL" id="JASNVP010000010">
    <property type="protein sequence ID" value="MDK4326888.1"/>
    <property type="molecule type" value="Genomic_DNA"/>
</dbReference>
<dbReference type="Gene3D" id="1.10.1040.50">
    <property type="match status" value="1"/>
</dbReference>
<evidence type="ECO:0000256" key="10">
    <source>
        <dbReference type="ARBA" id="ARBA00049556"/>
    </source>
</evidence>
<dbReference type="InterPro" id="IPR001753">
    <property type="entry name" value="Enoyl-CoA_hydra/iso"/>
</dbReference>
<evidence type="ECO:0000256" key="8">
    <source>
        <dbReference type="ARBA" id="ARBA00023239"/>
    </source>
</evidence>
<keyword evidence="7" id="KW-0443">Lipid metabolism</keyword>
<comment type="caution">
    <text evidence="13">The sequence shown here is derived from an EMBL/GenBank/DDBJ whole genome shotgun (WGS) entry which is preliminary data.</text>
</comment>
<dbReference type="PANTHER" id="PTHR43612:SF3">
    <property type="entry name" value="TRIFUNCTIONAL ENZYME SUBUNIT ALPHA, MITOCHONDRIAL"/>
    <property type="match status" value="1"/>
</dbReference>
<dbReference type="GO" id="GO:0006635">
    <property type="term" value="P:fatty acid beta-oxidation"/>
    <property type="evidence" value="ECO:0007669"/>
    <property type="project" value="TreeGrafter"/>
</dbReference>
<dbReference type="SUPFAM" id="SSF48179">
    <property type="entry name" value="6-phosphogluconate dehydrogenase C-terminal domain-like"/>
    <property type="match status" value="2"/>
</dbReference>
<evidence type="ECO:0000256" key="3">
    <source>
        <dbReference type="ARBA" id="ARBA00022832"/>
    </source>
</evidence>
<gene>
    <name evidence="13" type="ORF">QPX54_10300</name>
</gene>